<sequence length="107" mass="12180">MDGLNFGDLFWIYDSSGKVLTSNAQDEIVFADTSSLELDQQLLMYCGHASKPASFYLSFKYKRGFLAFSEQEKLINGVPFYERKTFTLESLSQALEKPFTTKLSEHA</sequence>
<name>A0A8H7UD72_MORIS</name>
<proteinExistence type="predicted"/>
<organism evidence="1 2">
    <name type="scientific">Mortierella isabellina</name>
    <name type="common">Filamentous fungus</name>
    <name type="synonym">Umbelopsis isabellina</name>
    <dbReference type="NCBI Taxonomy" id="91625"/>
    <lineage>
        <taxon>Eukaryota</taxon>
        <taxon>Fungi</taxon>
        <taxon>Fungi incertae sedis</taxon>
        <taxon>Mucoromycota</taxon>
        <taxon>Mucoromycotina</taxon>
        <taxon>Umbelopsidomycetes</taxon>
        <taxon>Umbelopsidales</taxon>
        <taxon>Umbelopsidaceae</taxon>
        <taxon>Umbelopsis</taxon>
    </lineage>
</organism>
<dbReference type="OrthoDB" id="2336739at2759"/>
<evidence type="ECO:0000313" key="1">
    <source>
        <dbReference type="EMBL" id="KAG2181296.1"/>
    </source>
</evidence>
<dbReference type="Proteomes" id="UP000654370">
    <property type="component" value="Unassembled WGS sequence"/>
</dbReference>
<reference evidence="1" key="1">
    <citation type="submission" date="2020-12" db="EMBL/GenBank/DDBJ databases">
        <title>Metabolic potential, ecology and presence of endohyphal bacteria is reflected in genomic diversity of Mucoromycotina.</title>
        <authorList>
            <person name="Muszewska A."/>
            <person name="Okrasinska A."/>
            <person name="Steczkiewicz K."/>
            <person name="Drgas O."/>
            <person name="Orlowska M."/>
            <person name="Perlinska-Lenart U."/>
            <person name="Aleksandrzak-Piekarczyk T."/>
            <person name="Szatraj K."/>
            <person name="Zielenkiewicz U."/>
            <person name="Pilsyk S."/>
            <person name="Malc E."/>
            <person name="Mieczkowski P."/>
            <person name="Kruszewska J.S."/>
            <person name="Biernat P."/>
            <person name="Pawlowska J."/>
        </authorList>
    </citation>
    <scope>NUCLEOTIDE SEQUENCE</scope>
    <source>
        <strain evidence="1">WA0000067209</strain>
    </source>
</reference>
<accession>A0A8H7UD72</accession>
<keyword evidence="2" id="KW-1185">Reference proteome</keyword>
<gene>
    <name evidence="1" type="ORF">INT43_008879</name>
</gene>
<comment type="caution">
    <text evidence="1">The sequence shown here is derived from an EMBL/GenBank/DDBJ whole genome shotgun (WGS) entry which is preliminary data.</text>
</comment>
<evidence type="ECO:0000313" key="2">
    <source>
        <dbReference type="Proteomes" id="UP000654370"/>
    </source>
</evidence>
<dbReference type="AlphaFoldDB" id="A0A8H7UD72"/>
<dbReference type="EMBL" id="JAEPQZ010000005">
    <property type="protein sequence ID" value="KAG2181296.1"/>
    <property type="molecule type" value="Genomic_DNA"/>
</dbReference>
<protein>
    <submittedName>
        <fullName evidence="1">Uncharacterized protein</fullName>
    </submittedName>
</protein>